<keyword evidence="5" id="KW-0560">Oxidoreductase</keyword>
<dbReference type="Proteomes" id="UP000811255">
    <property type="component" value="Unassembled WGS sequence"/>
</dbReference>
<comment type="similarity">
    <text evidence="9">Belongs to the peroxiredoxin family. BCP/PrxQ subfamily.</text>
</comment>
<evidence type="ECO:0000256" key="2">
    <source>
        <dbReference type="ARBA" id="ARBA00013017"/>
    </source>
</evidence>
<evidence type="ECO:0000313" key="15">
    <source>
        <dbReference type="Proteomes" id="UP000811255"/>
    </source>
</evidence>
<evidence type="ECO:0000256" key="12">
    <source>
        <dbReference type="SAM" id="SignalP"/>
    </source>
</evidence>
<evidence type="ECO:0000256" key="9">
    <source>
        <dbReference type="ARBA" id="ARBA00038489"/>
    </source>
</evidence>
<evidence type="ECO:0000256" key="4">
    <source>
        <dbReference type="ARBA" id="ARBA00022862"/>
    </source>
</evidence>
<evidence type="ECO:0000256" key="10">
    <source>
        <dbReference type="ARBA" id="ARBA00042639"/>
    </source>
</evidence>
<dbReference type="PROSITE" id="PS51352">
    <property type="entry name" value="THIOREDOXIN_2"/>
    <property type="match status" value="1"/>
</dbReference>
<sequence>MLFAAVAAAIFATAPVSAALPEGSRVPSLITQGALDGKAFSFNLQQELRKGPVVLYFFPKAFTPGCSQEAQAFAAAIGDFKAAGAQVFGMSGDSVEDLAKFSEKECAGAFPVARATPSSIQAFDVALTMNGQKNDNLTSRTSYVIAPDGKIVMVHSDMDWREHVNKTLAAVRALKG</sequence>
<keyword evidence="12" id="KW-0732">Signal</keyword>
<comment type="catalytic activity">
    <reaction evidence="11">
        <text>a hydroperoxide + [thioredoxin]-dithiol = an alcohol + [thioredoxin]-disulfide + H2O</text>
        <dbReference type="Rhea" id="RHEA:62620"/>
        <dbReference type="Rhea" id="RHEA-COMP:10698"/>
        <dbReference type="Rhea" id="RHEA-COMP:10700"/>
        <dbReference type="ChEBI" id="CHEBI:15377"/>
        <dbReference type="ChEBI" id="CHEBI:29950"/>
        <dbReference type="ChEBI" id="CHEBI:30879"/>
        <dbReference type="ChEBI" id="CHEBI:35924"/>
        <dbReference type="ChEBI" id="CHEBI:50058"/>
        <dbReference type="EC" id="1.11.1.24"/>
    </reaction>
</comment>
<dbReference type="CDD" id="cd03017">
    <property type="entry name" value="PRX_BCP"/>
    <property type="match status" value="1"/>
</dbReference>
<dbReference type="PANTHER" id="PTHR42801">
    <property type="entry name" value="THIOREDOXIN-DEPENDENT PEROXIDE REDUCTASE"/>
    <property type="match status" value="1"/>
</dbReference>
<feature type="chain" id="PRO_5046783288" description="thioredoxin-dependent peroxiredoxin" evidence="12">
    <location>
        <begin position="19"/>
        <end position="176"/>
    </location>
</feature>
<feature type="signal peptide" evidence="12">
    <location>
        <begin position="1"/>
        <end position="18"/>
    </location>
</feature>
<dbReference type="PANTHER" id="PTHR42801:SF4">
    <property type="entry name" value="AHPC_TSA FAMILY PROTEIN"/>
    <property type="match status" value="1"/>
</dbReference>
<evidence type="ECO:0000256" key="7">
    <source>
        <dbReference type="ARBA" id="ARBA00023284"/>
    </source>
</evidence>
<dbReference type="InterPro" id="IPR036249">
    <property type="entry name" value="Thioredoxin-like_sf"/>
</dbReference>
<proteinExistence type="inferred from homology"/>
<dbReference type="EMBL" id="JAHFVK010000001">
    <property type="protein sequence ID" value="MBT2133885.1"/>
    <property type="molecule type" value="Genomic_DNA"/>
</dbReference>
<feature type="domain" description="Thioredoxin" evidence="13">
    <location>
        <begin position="20"/>
        <end position="176"/>
    </location>
</feature>
<dbReference type="InterPro" id="IPR000866">
    <property type="entry name" value="AhpC/TSA"/>
</dbReference>
<organism evidence="14 15">
    <name type="scientific">Croceibacterium selenioxidans</name>
    <dbReference type="NCBI Taxonomy" id="2838833"/>
    <lineage>
        <taxon>Bacteria</taxon>
        <taxon>Pseudomonadati</taxon>
        <taxon>Pseudomonadota</taxon>
        <taxon>Alphaproteobacteria</taxon>
        <taxon>Sphingomonadales</taxon>
        <taxon>Erythrobacteraceae</taxon>
        <taxon>Croceibacterium</taxon>
    </lineage>
</organism>
<evidence type="ECO:0000256" key="3">
    <source>
        <dbReference type="ARBA" id="ARBA00022559"/>
    </source>
</evidence>
<evidence type="ECO:0000256" key="1">
    <source>
        <dbReference type="ARBA" id="ARBA00003330"/>
    </source>
</evidence>
<dbReference type="SUPFAM" id="SSF52833">
    <property type="entry name" value="Thioredoxin-like"/>
    <property type="match status" value="1"/>
</dbReference>
<keyword evidence="7" id="KW-0676">Redox-active center</keyword>
<name>A0ABS5W2A8_9SPHN</name>
<keyword evidence="15" id="KW-1185">Reference proteome</keyword>
<dbReference type="InterPro" id="IPR013766">
    <property type="entry name" value="Thioredoxin_domain"/>
</dbReference>
<comment type="caution">
    <text evidence="14">The sequence shown here is derived from an EMBL/GenBank/DDBJ whole genome shotgun (WGS) entry which is preliminary data.</text>
</comment>
<dbReference type="EC" id="1.11.1.24" evidence="2"/>
<evidence type="ECO:0000259" key="13">
    <source>
        <dbReference type="PROSITE" id="PS51352"/>
    </source>
</evidence>
<keyword evidence="6" id="KW-1015">Disulfide bond</keyword>
<evidence type="ECO:0000256" key="5">
    <source>
        <dbReference type="ARBA" id="ARBA00023002"/>
    </source>
</evidence>
<evidence type="ECO:0000256" key="11">
    <source>
        <dbReference type="ARBA" id="ARBA00049091"/>
    </source>
</evidence>
<reference evidence="14 15" key="1">
    <citation type="submission" date="2021-05" db="EMBL/GenBank/DDBJ databases">
        <title>Croceibacterium sp. LX-88 genome sequence.</title>
        <authorList>
            <person name="Luo X."/>
        </authorList>
    </citation>
    <scope>NUCLEOTIDE SEQUENCE [LARGE SCALE GENOMIC DNA]</scope>
    <source>
        <strain evidence="14 15">LX-88</strain>
    </source>
</reference>
<comment type="function">
    <text evidence="1">Thiol-specific peroxidase that catalyzes the reduction of hydrogen peroxide and organic hydroperoxides to water and alcohols, respectively. Plays a role in cell protection against oxidative stress by detoxifying peroxides and as sensor of hydrogen peroxide-mediated signaling events.</text>
</comment>
<protein>
    <recommendedName>
        <fullName evidence="2">thioredoxin-dependent peroxiredoxin</fullName>
        <ecNumber evidence="2">1.11.1.24</ecNumber>
    </recommendedName>
    <alternativeName>
        <fullName evidence="8">Thioredoxin peroxidase</fullName>
    </alternativeName>
    <alternativeName>
        <fullName evidence="10">Thioredoxin-dependent peroxiredoxin Bcp</fullName>
    </alternativeName>
</protein>
<keyword evidence="3" id="KW-0575">Peroxidase</keyword>
<evidence type="ECO:0000256" key="6">
    <source>
        <dbReference type="ARBA" id="ARBA00023157"/>
    </source>
</evidence>
<accession>A0ABS5W2A8</accession>
<evidence type="ECO:0000313" key="14">
    <source>
        <dbReference type="EMBL" id="MBT2133885.1"/>
    </source>
</evidence>
<dbReference type="Gene3D" id="3.40.30.10">
    <property type="entry name" value="Glutaredoxin"/>
    <property type="match status" value="1"/>
</dbReference>
<gene>
    <name evidence="14" type="ORF">KK137_06020</name>
</gene>
<dbReference type="InterPro" id="IPR050924">
    <property type="entry name" value="Peroxiredoxin_BCP/PrxQ"/>
</dbReference>
<keyword evidence="4" id="KW-0049">Antioxidant</keyword>
<evidence type="ECO:0000256" key="8">
    <source>
        <dbReference type="ARBA" id="ARBA00032824"/>
    </source>
</evidence>
<dbReference type="Pfam" id="PF00578">
    <property type="entry name" value="AhpC-TSA"/>
    <property type="match status" value="1"/>
</dbReference>